<proteinExistence type="inferred from homology"/>
<evidence type="ECO:0000259" key="8">
    <source>
        <dbReference type="Pfam" id="PF03299"/>
    </source>
</evidence>
<comment type="similarity">
    <text evidence="2">Belongs to the AP-2 family.</text>
</comment>
<keyword evidence="4" id="KW-0238">DNA-binding</keyword>
<evidence type="ECO:0000313" key="10">
    <source>
        <dbReference type="RefSeq" id="XP_011313902.1"/>
    </source>
</evidence>
<dbReference type="AlphaFoldDB" id="A0A9R1UAV7"/>
<dbReference type="GO" id="GO:0000977">
    <property type="term" value="F:RNA polymerase II transcription regulatory region sequence-specific DNA binding"/>
    <property type="evidence" value="ECO:0007669"/>
    <property type="project" value="TreeGrafter"/>
</dbReference>
<dbReference type="Pfam" id="PF03299">
    <property type="entry name" value="TF_AP-2"/>
    <property type="match status" value="1"/>
</dbReference>
<evidence type="ECO:0000256" key="3">
    <source>
        <dbReference type="ARBA" id="ARBA00023015"/>
    </source>
</evidence>
<feature type="compositionally biased region" description="Polar residues" evidence="7">
    <location>
        <begin position="526"/>
        <end position="537"/>
    </location>
</feature>
<evidence type="ECO:0000313" key="9">
    <source>
        <dbReference type="Proteomes" id="UP000694866"/>
    </source>
</evidence>
<dbReference type="GeneID" id="105273269"/>
<keyword evidence="6" id="KW-0539">Nucleus</keyword>
<evidence type="ECO:0000256" key="2">
    <source>
        <dbReference type="ARBA" id="ARBA00007770"/>
    </source>
</evidence>
<dbReference type="GO" id="GO:0005634">
    <property type="term" value="C:nucleus"/>
    <property type="evidence" value="ECO:0007669"/>
    <property type="project" value="UniProtKB-SubCell"/>
</dbReference>
<dbReference type="InterPro" id="IPR013854">
    <property type="entry name" value="TF_AP2_C"/>
</dbReference>
<organism evidence="9 10">
    <name type="scientific">Fopius arisanus</name>
    <dbReference type="NCBI Taxonomy" id="64838"/>
    <lineage>
        <taxon>Eukaryota</taxon>
        <taxon>Metazoa</taxon>
        <taxon>Ecdysozoa</taxon>
        <taxon>Arthropoda</taxon>
        <taxon>Hexapoda</taxon>
        <taxon>Insecta</taxon>
        <taxon>Pterygota</taxon>
        <taxon>Neoptera</taxon>
        <taxon>Endopterygota</taxon>
        <taxon>Hymenoptera</taxon>
        <taxon>Apocrita</taxon>
        <taxon>Ichneumonoidea</taxon>
        <taxon>Braconidae</taxon>
        <taxon>Opiinae</taxon>
        <taxon>Fopius</taxon>
    </lineage>
</organism>
<protein>
    <submittedName>
        <fullName evidence="10">Transcription factor AP-2-epsilon isoform X2</fullName>
    </submittedName>
</protein>
<name>A0A9R1UAV7_9HYME</name>
<feature type="region of interest" description="Disordered" evidence="7">
    <location>
        <begin position="39"/>
        <end position="77"/>
    </location>
</feature>
<dbReference type="GO" id="GO:0000981">
    <property type="term" value="F:DNA-binding transcription factor activity, RNA polymerase II-specific"/>
    <property type="evidence" value="ECO:0007669"/>
    <property type="project" value="TreeGrafter"/>
</dbReference>
<evidence type="ECO:0000256" key="5">
    <source>
        <dbReference type="ARBA" id="ARBA00023163"/>
    </source>
</evidence>
<evidence type="ECO:0000256" key="7">
    <source>
        <dbReference type="SAM" id="MobiDB-lite"/>
    </source>
</evidence>
<keyword evidence="5" id="KW-0804">Transcription</keyword>
<feature type="region of interest" description="Disordered" evidence="7">
    <location>
        <begin position="520"/>
        <end position="551"/>
    </location>
</feature>
<dbReference type="PANTHER" id="PTHR10812">
    <property type="entry name" value="TRANSCRIPTION FACTOR AP-2"/>
    <property type="match status" value="1"/>
</dbReference>
<evidence type="ECO:0000256" key="4">
    <source>
        <dbReference type="ARBA" id="ARBA00023125"/>
    </source>
</evidence>
<reference evidence="10" key="1">
    <citation type="submission" date="2025-08" db="UniProtKB">
        <authorList>
            <consortium name="RefSeq"/>
        </authorList>
    </citation>
    <scope>IDENTIFICATION</scope>
    <source>
        <strain evidence="10">USDA-PBARC FA_bdor</strain>
        <tissue evidence="10">Whole organism</tissue>
    </source>
</reference>
<dbReference type="PRINTS" id="PR01748">
    <property type="entry name" value="AP2TNSCPFCT"/>
</dbReference>
<accession>A0A9R1UAV7</accession>
<sequence length="551" mass="59638">MSVLEGACNNREIVREMSPLDEVASPTSVESELMVTDMLDDQVHERSPGKRKRDNDNEGVRKLPPLSNNNNNDVAFVLDDNTDDTLQDDIADDRLTSHGGISSLGGGNSSPYSGAHHHGHRGNGNGGGGMPHHAGASLPTASDFQPPYFPPPFPTHHHAPASPQHGLGQPQHLDYLVGDPYTQTLNTLHQHHYNHLSAAVSAGQRSGDLRRDAEGIHVSNMHAAFPYDGSRGSAGGGGGGGGRGVDSYGAVRRPDALLPPPGLDQTDLLHTSLVDDPQNTNVDDGGFMNDLPLLKNMKQSDRGEKGMLSGNTQPQDVFCSVPGRLSLLSSTSKYKVTVAEVQRRLSPPECLNASLLGGVLRRAKSKNGGRLLREKLEKIGLNLPAGRRKAANVTLLTSLVEGEAIHLARDFGYVCETEFPAKQVAEYLSRQHCEPQDSYRRKELLHATKQITKELMDLLNQDRSPLCNTRPPHILDPSIQRHLTNFSLISHGFGSPAIVAALTAIQKFLTESLNHMEKMYPGNGSGVTSSQQSSLDANKNKDNSLMNDMKK</sequence>
<dbReference type="CTD" id="40398"/>
<feature type="region of interest" description="Disordered" evidence="7">
    <location>
        <begin position="93"/>
        <end position="174"/>
    </location>
</feature>
<dbReference type="GO" id="GO:0042127">
    <property type="term" value="P:regulation of cell population proliferation"/>
    <property type="evidence" value="ECO:0007669"/>
    <property type="project" value="TreeGrafter"/>
</dbReference>
<feature type="compositionally biased region" description="Basic and acidic residues" evidence="7">
    <location>
        <begin position="538"/>
        <end position="551"/>
    </location>
</feature>
<evidence type="ECO:0000256" key="6">
    <source>
        <dbReference type="ARBA" id="ARBA00023242"/>
    </source>
</evidence>
<dbReference type="RefSeq" id="XP_011313902.1">
    <property type="nucleotide sequence ID" value="XM_011315600.1"/>
</dbReference>
<dbReference type="OrthoDB" id="6252992at2759"/>
<keyword evidence="9" id="KW-1185">Reference proteome</keyword>
<keyword evidence="3" id="KW-0805">Transcription regulation</keyword>
<feature type="compositionally biased region" description="Low complexity" evidence="7">
    <location>
        <begin position="131"/>
        <end position="146"/>
    </location>
</feature>
<gene>
    <name evidence="10" type="primary">TfAP-2</name>
</gene>
<comment type="subcellular location">
    <subcellularLocation>
        <location evidence="1">Nucleus</location>
    </subcellularLocation>
</comment>
<dbReference type="InterPro" id="IPR004979">
    <property type="entry name" value="TF_AP2"/>
</dbReference>
<dbReference type="Proteomes" id="UP000694866">
    <property type="component" value="Unplaced"/>
</dbReference>
<feature type="domain" description="Transcription factor AP-2 C-terminal" evidence="8">
    <location>
        <begin position="318"/>
        <end position="511"/>
    </location>
</feature>
<evidence type="ECO:0000256" key="1">
    <source>
        <dbReference type="ARBA" id="ARBA00004123"/>
    </source>
</evidence>
<feature type="compositionally biased region" description="Basic and acidic residues" evidence="7">
    <location>
        <begin position="41"/>
        <end position="61"/>
    </location>
</feature>
<dbReference type="PANTHER" id="PTHR10812:SF17">
    <property type="entry name" value="TRANSCRIPTION FACTOR AP-2, ISOFORM D"/>
    <property type="match status" value="1"/>
</dbReference>